<dbReference type="PANTHER" id="PTHR33057">
    <property type="entry name" value="TRANSCRIPTION REPRESSOR OFP7-RELATED"/>
    <property type="match status" value="1"/>
</dbReference>
<evidence type="ECO:0000313" key="9">
    <source>
        <dbReference type="Proteomes" id="UP001370490"/>
    </source>
</evidence>
<protein>
    <recommendedName>
        <fullName evidence="6">Transcription repressor</fullName>
    </recommendedName>
    <alternativeName>
        <fullName evidence="6">Ovate family protein</fullName>
    </alternativeName>
</protein>
<name>A0AAN8VUZ7_9MAGN</name>
<dbReference type="AlphaFoldDB" id="A0AAN8VUZ7"/>
<evidence type="ECO:0000256" key="3">
    <source>
        <dbReference type="ARBA" id="ARBA00023015"/>
    </source>
</evidence>
<comment type="function">
    <text evidence="6">Transcriptional repressor that regulates multiple aspects of plant growth and development.</text>
</comment>
<evidence type="ECO:0000256" key="6">
    <source>
        <dbReference type="RuleBase" id="RU367028"/>
    </source>
</evidence>
<evidence type="ECO:0000256" key="2">
    <source>
        <dbReference type="ARBA" id="ARBA00022491"/>
    </source>
</evidence>
<evidence type="ECO:0000313" key="8">
    <source>
        <dbReference type="EMBL" id="KAK6936262.1"/>
    </source>
</evidence>
<proteinExistence type="predicted"/>
<accession>A0AAN8VUZ7</accession>
<dbReference type="EMBL" id="JBAMMX010000007">
    <property type="protein sequence ID" value="KAK6936262.1"/>
    <property type="molecule type" value="Genomic_DNA"/>
</dbReference>
<dbReference type="Proteomes" id="UP001370490">
    <property type="component" value="Unassembled WGS sequence"/>
</dbReference>
<dbReference type="InterPro" id="IPR038933">
    <property type="entry name" value="Ovate"/>
</dbReference>
<dbReference type="GO" id="GO:0045892">
    <property type="term" value="P:negative regulation of DNA-templated transcription"/>
    <property type="evidence" value="ECO:0007669"/>
    <property type="project" value="UniProtKB-UniRule"/>
</dbReference>
<organism evidence="8 9">
    <name type="scientific">Dillenia turbinata</name>
    <dbReference type="NCBI Taxonomy" id="194707"/>
    <lineage>
        <taxon>Eukaryota</taxon>
        <taxon>Viridiplantae</taxon>
        <taxon>Streptophyta</taxon>
        <taxon>Embryophyta</taxon>
        <taxon>Tracheophyta</taxon>
        <taxon>Spermatophyta</taxon>
        <taxon>Magnoliopsida</taxon>
        <taxon>eudicotyledons</taxon>
        <taxon>Gunneridae</taxon>
        <taxon>Pentapetalae</taxon>
        <taxon>Dilleniales</taxon>
        <taxon>Dilleniaceae</taxon>
        <taxon>Dillenia</taxon>
    </lineage>
</organism>
<dbReference type="PANTHER" id="PTHR33057:SF70">
    <property type="entry name" value="TRANSCRIPTION REPRESSOR-RELATED"/>
    <property type="match status" value="1"/>
</dbReference>
<sequence length="190" mass="21493">MFSKQKRGFLKRAVPVGCGCGSSKLFFNLFKSREKTSTSILHRVNSYEKTSSSWDRTGVFSTGGEDNGSTTLSLNIDTNSCYSDAEADQKCQKIVSQSPKISGCLSVVKESNDPYFDFRNSMLQMILENNIYSGDDLQELLTCFLRLNSADHHETIIQAFQEIWNGASSAARRSPRKLHTHQKSHFRRYI</sequence>
<evidence type="ECO:0000259" key="7">
    <source>
        <dbReference type="PROSITE" id="PS51754"/>
    </source>
</evidence>
<evidence type="ECO:0000256" key="4">
    <source>
        <dbReference type="ARBA" id="ARBA00023163"/>
    </source>
</evidence>
<dbReference type="InterPro" id="IPR006458">
    <property type="entry name" value="Ovate_C"/>
</dbReference>
<keyword evidence="9" id="KW-1185">Reference proteome</keyword>
<dbReference type="NCBIfam" id="TIGR01568">
    <property type="entry name" value="A_thal_3678"/>
    <property type="match status" value="1"/>
</dbReference>
<dbReference type="PROSITE" id="PS51754">
    <property type="entry name" value="OVATE"/>
    <property type="match status" value="1"/>
</dbReference>
<evidence type="ECO:0000256" key="5">
    <source>
        <dbReference type="ARBA" id="ARBA00023242"/>
    </source>
</evidence>
<keyword evidence="5 6" id="KW-0539">Nucleus</keyword>
<reference evidence="8 9" key="1">
    <citation type="submission" date="2023-12" db="EMBL/GenBank/DDBJ databases">
        <title>A high-quality genome assembly for Dillenia turbinata (Dilleniales).</title>
        <authorList>
            <person name="Chanderbali A."/>
        </authorList>
    </citation>
    <scope>NUCLEOTIDE SEQUENCE [LARGE SCALE GENOMIC DNA]</scope>
    <source>
        <strain evidence="8">LSX21</strain>
        <tissue evidence="8">Leaf</tissue>
    </source>
</reference>
<comment type="subcellular location">
    <subcellularLocation>
        <location evidence="1 6">Nucleus</location>
    </subcellularLocation>
</comment>
<comment type="caution">
    <text evidence="8">The sequence shown here is derived from an EMBL/GenBank/DDBJ whole genome shotgun (WGS) entry which is preliminary data.</text>
</comment>
<gene>
    <name evidence="8" type="ORF">RJ641_033292</name>
</gene>
<evidence type="ECO:0000256" key="1">
    <source>
        <dbReference type="ARBA" id="ARBA00004123"/>
    </source>
</evidence>
<keyword evidence="2 6" id="KW-0678">Repressor</keyword>
<dbReference type="Pfam" id="PF04844">
    <property type="entry name" value="Ovate"/>
    <property type="match status" value="1"/>
</dbReference>
<keyword evidence="4 6" id="KW-0804">Transcription</keyword>
<keyword evidence="3 6" id="KW-0805">Transcription regulation</keyword>
<dbReference type="GO" id="GO:0005634">
    <property type="term" value="C:nucleus"/>
    <property type="evidence" value="ECO:0007669"/>
    <property type="project" value="UniProtKB-SubCell"/>
</dbReference>
<feature type="domain" description="OVATE" evidence="7">
    <location>
        <begin position="107"/>
        <end position="166"/>
    </location>
</feature>